<dbReference type="Gene3D" id="3.40.830.10">
    <property type="entry name" value="LigB-like"/>
    <property type="match status" value="1"/>
</dbReference>
<evidence type="ECO:0000313" key="2">
    <source>
        <dbReference type="Proteomes" id="UP000463857"/>
    </source>
</evidence>
<dbReference type="RefSeq" id="WP_159547054.1">
    <property type="nucleotide sequence ID" value="NZ_CP047156.1"/>
</dbReference>
<dbReference type="OrthoDB" id="4543339at2"/>
<dbReference type="EMBL" id="CP047156">
    <property type="protein sequence ID" value="QHC01930.1"/>
    <property type="molecule type" value="Genomic_DNA"/>
</dbReference>
<dbReference type="KEGG" id="eke:EK0264_17715"/>
<keyword evidence="2" id="KW-1185">Reference proteome</keyword>
<dbReference type="AlphaFoldDB" id="A0A7L4YS40"/>
<sequence length="220" mass="22783">MSAPPIDRLAVIPSAPLLLPGATGRDVPDEVARLRDQVTTAVRWLAEGAQPLTVVIAGEPRRWEPAVLSARELGIAWTGRFGTPAAEAKPRADYPTALLVAAAYTDGLQVVCGLSTPGETVALESSSVLVVGGGSARRGEGAPGHIDPRAVPHDDETARLLSAGDGGGFAARDLTVAAELLDDLSAPMAALGGQGAPRTAQLDYYAAPYGVGYLIARWQW</sequence>
<gene>
    <name evidence="1" type="ORF">EK0264_17715</name>
</gene>
<proteinExistence type="predicted"/>
<name>A0A7L4YS40_9ACTN</name>
<dbReference type="Proteomes" id="UP000463857">
    <property type="component" value="Chromosome"/>
</dbReference>
<dbReference type="InParanoid" id="A0A7L4YS40"/>
<accession>A0A7L4YS40</accession>
<evidence type="ECO:0000313" key="1">
    <source>
        <dbReference type="EMBL" id="QHC01930.1"/>
    </source>
</evidence>
<protein>
    <submittedName>
        <fullName evidence="1">Uncharacterized protein</fullName>
    </submittedName>
</protein>
<reference evidence="1 2" key="1">
    <citation type="journal article" date="2018" name="Int. J. Syst. Evol. Microbiol.">
        <title>Epidermidibacterium keratini gen. nov., sp. nov., a member of the family Sporichthyaceae, isolated from keratin epidermis.</title>
        <authorList>
            <person name="Lee D.G."/>
            <person name="Trujillo M.E."/>
            <person name="Kang S."/>
            <person name="Nam J.J."/>
            <person name="Kim Y.J."/>
        </authorList>
    </citation>
    <scope>NUCLEOTIDE SEQUENCE [LARGE SCALE GENOMIC DNA]</scope>
    <source>
        <strain evidence="1 2">EPI-7</strain>
    </source>
</reference>
<organism evidence="1 2">
    <name type="scientific">Epidermidibacterium keratini</name>
    <dbReference type="NCBI Taxonomy" id="1891644"/>
    <lineage>
        <taxon>Bacteria</taxon>
        <taxon>Bacillati</taxon>
        <taxon>Actinomycetota</taxon>
        <taxon>Actinomycetes</taxon>
        <taxon>Sporichthyales</taxon>
        <taxon>Sporichthyaceae</taxon>
        <taxon>Epidermidibacterium</taxon>
    </lineage>
</organism>